<gene>
    <name evidence="1" type="ORF">NA56DRAFT_581436</name>
</gene>
<sequence>MMLASRYFETILGGDFPHAITLRTRGHVTIPVDEDLDSMIILLHIIHGAGRKVPRQVSLDELSKLAILVSKYEILSTVEFFSDTWIDNLQRGGLPKAYNENVLPLVYVFWVFDRPDEFRDMTRLAQRETTENLEDDVGEMPILHGIIDAIKRDREFAIETAITIVQALIDRYMAGQAICDSALDDELRYACDSMVLGCLMTSSRKIGIWPKPTTPFAGKKFKDLVKAIRGIRILDVCNKTSSRRWNSHGPSPNCHGLEDSIEASMKNIEAGLDGLALADYPKEP</sequence>
<organism evidence="1 2">
    <name type="scientific">Hyaloscypha hepaticicola</name>
    <dbReference type="NCBI Taxonomy" id="2082293"/>
    <lineage>
        <taxon>Eukaryota</taxon>
        <taxon>Fungi</taxon>
        <taxon>Dikarya</taxon>
        <taxon>Ascomycota</taxon>
        <taxon>Pezizomycotina</taxon>
        <taxon>Leotiomycetes</taxon>
        <taxon>Helotiales</taxon>
        <taxon>Hyaloscyphaceae</taxon>
        <taxon>Hyaloscypha</taxon>
    </lineage>
</organism>
<accession>A0A2J6PP60</accession>
<evidence type="ECO:0000313" key="1">
    <source>
        <dbReference type="EMBL" id="PMD15804.1"/>
    </source>
</evidence>
<dbReference type="AlphaFoldDB" id="A0A2J6PP60"/>
<proteinExistence type="predicted"/>
<evidence type="ECO:0008006" key="3">
    <source>
        <dbReference type="Google" id="ProtNLM"/>
    </source>
</evidence>
<name>A0A2J6PP60_9HELO</name>
<dbReference type="EMBL" id="KZ613510">
    <property type="protein sequence ID" value="PMD15804.1"/>
    <property type="molecule type" value="Genomic_DNA"/>
</dbReference>
<evidence type="ECO:0000313" key="2">
    <source>
        <dbReference type="Proteomes" id="UP000235672"/>
    </source>
</evidence>
<reference evidence="1 2" key="1">
    <citation type="submission" date="2016-05" db="EMBL/GenBank/DDBJ databases">
        <title>A degradative enzymes factory behind the ericoid mycorrhizal symbiosis.</title>
        <authorList>
            <consortium name="DOE Joint Genome Institute"/>
            <person name="Martino E."/>
            <person name="Morin E."/>
            <person name="Grelet G."/>
            <person name="Kuo A."/>
            <person name="Kohler A."/>
            <person name="Daghino S."/>
            <person name="Barry K."/>
            <person name="Choi C."/>
            <person name="Cichocki N."/>
            <person name="Clum A."/>
            <person name="Copeland A."/>
            <person name="Hainaut M."/>
            <person name="Haridas S."/>
            <person name="Labutti K."/>
            <person name="Lindquist E."/>
            <person name="Lipzen A."/>
            <person name="Khouja H.-R."/>
            <person name="Murat C."/>
            <person name="Ohm R."/>
            <person name="Olson A."/>
            <person name="Spatafora J."/>
            <person name="Veneault-Fourrey C."/>
            <person name="Henrissat B."/>
            <person name="Grigoriev I."/>
            <person name="Martin F."/>
            <person name="Perotto S."/>
        </authorList>
    </citation>
    <scope>NUCLEOTIDE SEQUENCE [LARGE SCALE GENOMIC DNA]</scope>
    <source>
        <strain evidence="1 2">UAMH 7357</strain>
    </source>
</reference>
<keyword evidence="2" id="KW-1185">Reference proteome</keyword>
<dbReference type="OrthoDB" id="5326346at2759"/>
<protein>
    <recommendedName>
        <fullName evidence="3">BTB domain-containing protein</fullName>
    </recommendedName>
</protein>
<dbReference type="Proteomes" id="UP000235672">
    <property type="component" value="Unassembled WGS sequence"/>
</dbReference>